<sequence>MNKLTSKRFIANSIHVLFLRLAHMLVSWKFKNKKVFVVCGMRRSGNHAFINWLLNALEETETSFEELKGDRVSVSESKKTIFFNEANFYGLKFFLKLIFESKQAISNASNVIISIEDYVPREKYDPYFPNKATTVVIKRSTLNLVASRLKRAIDQAQKGKDRGDMAIDEPFFSKLNWIYSQSEGTGYACWSFDDWLVDKNSYRQRFLKKFELKFDATPQMSTQGGGSSFSGQSKIPTPSEMQARWSEIDWPQRVLKLAKTNCSLLNEHETVFISGKLSEN</sequence>
<dbReference type="AlphaFoldDB" id="A0AAC9NQM1"/>
<accession>A0AAC9NQM1</accession>
<name>A0AAC9NQM1_9ALTE</name>
<dbReference type="RefSeq" id="WP_071959026.1">
    <property type="nucleotide sequence ID" value="NZ_CP018024.1"/>
</dbReference>
<proteinExistence type="predicted"/>
<dbReference type="EMBL" id="CP018024">
    <property type="protein sequence ID" value="APD89610.1"/>
    <property type="molecule type" value="Genomic_DNA"/>
</dbReference>
<organism evidence="1 2">
    <name type="scientific">Alteromonas mediterranea</name>
    <dbReference type="NCBI Taxonomy" id="314275"/>
    <lineage>
        <taxon>Bacteria</taxon>
        <taxon>Pseudomonadati</taxon>
        <taxon>Pseudomonadota</taxon>
        <taxon>Gammaproteobacteria</taxon>
        <taxon>Alteromonadales</taxon>
        <taxon>Alteromonadaceae</taxon>
        <taxon>Alteromonas/Salinimonas group</taxon>
        <taxon>Alteromonas</taxon>
    </lineage>
</organism>
<evidence type="ECO:0000313" key="2">
    <source>
        <dbReference type="Proteomes" id="UP000182101"/>
    </source>
</evidence>
<gene>
    <name evidence="1" type="ORF">BM524_07270</name>
</gene>
<protein>
    <submittedName>
        <fullName evidence="1">Uncharacterized protein</fullName>
    </submittedName>
</protein>
<evidence type="ECO:0000313" key="1">
    <source>
        <dbReference type="EMBL" id="APD89610.1"/>
    </source>
</evidence>
<dbReference type="Proteomes" id="UP000182101">
    <property type="component" value="Chromosome"/>
</dbReference>
<reference evidence="1 2" key="1">
    <citation type="submission" date="2016-11" db="EMBL/GenBank/DDBJ databases">
        <title>Networking in microbes: conjugative elements and plasmids in the genus Alteromonas.</title>
        <authorList>
            <person name="Lopez-Perez M."/>
            <person name="Ramon-Marco N."/>
            <person name="Rodriguez-Valera F."/>
        </authorList>
    </citation>
    <scope>NUCLEOTIDE SEQUENCE [LARGE SCALE GENOMIC DNA]</scope>
    <source>
        <strain evidence="1 2">CP48</strain>
    </source>
</reference>